<evidence type="ECO:0000256" key="5">
    <source>
        <dbReference type="ARBA" id="ARBA00023136"/>
    </source>
</evidence>
<evidence type="ECO:0000259" key="7">
    <source>
        <dbReference type="Pfam" id="PF02544"/>
    </source>
</evidence>
<dbReference type="InterPro" id="IPR001104">
    <property type="entry name" value="3-oxo-5_a-steroid_4-DH_C"/>
</dbReference>
<dbReference type="Proteomes" id="UP001498398">
    <property type="component" value="Unassembled WGS sequence"/>
</dbReference>
<name>A0ABR1JII3_9AGAR</name>
<feature type="transmembrane region" description="Helical" evidence="6">
    <location>
        <begin position="117"/>
        <end position="140"/>
    </location>
</feature>
<keyword evidence="4 6" id="KW-1133">Transmembrane helix</keyword>
<sequence length="316" mass="35569">MTSVSVAQVRFLYDSARKWFTLVSAVVCPATFVINAPFGRFAQKGDGLLLFDGRKSWMVMEIVSPLMFMYTFLFSPLSPGNTASMKQKILAAAYLIHYANRAIVSPLRTPSRSKAHVVVPMSGILFNIFNGSLLGTYVASTTTRDYLNSIGTVFYVGLALWAAGFVGNIIHDEILLNLRRKVKANAEREDTTEDSSTRKDKGEHYAIPYGLLYKYISYPNYFCEWMEWLGFALAASPVPRISIQVISATLASKEAFLAFLYGPPASFASTLTPPWIFLLNEVVLMFPRAYKGHQWYHERFGESYPKDRKIVVPFVL</sequence>
<evidence type="ECO:0000256" key="3">
    <source>
        <dbReference type="ARBA" id="ARBA00022692"/>
    </source>
</evidence>
<keyword evidence="3 6" id="KW-0812">Transmembrane</keyword>
<keyword evidence="5 6" id="KW-0472">Membrane</keyword>
<keyword evidence="9" id="KW-1185">Reference proteome</keyword>
<evidence type="ECO:0000256" key="4">
    <source>
        <dbReference type="ARBA" id="ARBA00022989"/>
    </source>
</evidence>
<feature type="transmembrane region" description="Helical" evidence="6">
    <location>
        <begin position="19"/>
        <end position="38"/>
    </location>
</feature>
<evidence type="ECO:0000256" key="1">
    <source>
        <dbReference type="ARBA" id="ARBA00004141"/>
    </source>
</evidence>
<evidence type="ECO:0000313" key="9">
    <source>
        <dbReference type="Proteomes" id="UP001498398"/>
    </source>
</evidence>
<comment type="similarity">
    <text evidence="2">Belongs to the steroid 5-alpha reductase family.</text>
</comment>
<dbReference type="Pfam" id="PF02544">
    <property type="entry name" value="Steroid_dh"/>
    <property type="match status" value="2"/>
</dbReference>
<evidence type="ECO:0000256" key="2">
    <source>
        <dbReference type="ARBA" id="ARBA00007742"/>
    </source>
</evidence>
<reference evidence="8 9" key="1">
    <citation type="submission" date="2024-01" db="EMBL/GenBank/DDBJ databases">
        <title>A draft genome for the cacao thread blight pathogen Marasmiellus scandens.</title>
        <authorList>
            <person name="Baruah I.K."/>
            <person name="Leung J."/>
            <person name="Bukari Y."/>
            <person name="Amoako-Attah I."/>
            <person name="Meinhardt L.W."/>
            <person name="Bailey B.A."/>
            <person name="Cohen S.P."/>
        </authorList>
    </citation>
    <scope>NUCLEOTIDE SEQUENCE [LARGE SCALE GENOMIC DNA]</scope>
    <source>
        <strain evidence="8 9">GH-19</strain>
    </source>
</reference>
<feature type="domain" description="3-oxo-5-alpha-steroid 4-dehydrogenase C-terminal" evidence="7">
    <location>
        <begin position="272"/>
        <end position="316"/>
    </location>
</feature>
<dbReference type="InterPro" id="IPR039357">
    <property type="entry name" value="SRD5A/TECR"/>
</dbReference>
<dbReference type="PANTHER" id="PTHR10556">
    <property type="entry name" value="3-OXO-5-ALPHA-STEROID 4-DEHYDROGENASE"/>
    <property type="match status" value="1"/>
</dbReference>
<comment type="caution">
    <text evidence="8">The sequence shown here is derived from an EMBL/GenBank/DDBJ whole genome shotgun (WGS) entry which is preliminary data.</text>
</comment>
<evidence type="ECO:0000256" key="6">
    <source>
        <dbReference type="SAM" id="Phobius"/>
    </source>
</evidence>
<protein>
    <recommendedName>
        <fullName evidence="7">3-oxo-5-alpha-steroid 4-dehydrogenase C-terminal domain-containing protein</fullName>
    </recommendedName>
</protein>
<dbReference type="PANTHER" id="PTHR10556:SF43">
    <property type="entry name" value="STEROID 5-ALPHA-REDUCTASE DET2"/>
    <property type="match status" value="1"/>
</dbReference>
<dbReference type="PROSITE" id="PS50244">
    <property type="entry name" value="S5A_REDUCTASE"/>
    <property type="match status" value="1"/>
</dbReference>
<dbReference type="EMBL" id="JBANRG010000011">
    <property type="protein sequence ID" value="KAK7462224.1"/>
    <property type="molecule type" value="Genomic_DNA"/>
</dbReference>
<dbReference type="Gene3D" id="1.20.120.1630">
    <property type="match status" value="1"/>
</dbReference>
<feature type="transmembrane region" description="Helical" evidence="6">
    <location>
        <begin position="152"/>
        <end position="171"/>
    </location>
</feature>
<gene>
    <name evidence="8" type="ORF">VKT23_007829</name>
</gene>
<evidence type="ECO:0000313" key="8">
    <source>
        <dbReference type="EMBL" id="KAK7462224.1"/>
    </source>
</evidence>
<proteinExistence type="inferred from homology"/>
<feature type="domain" description="3-oxo-5-alpha-steroid 4-dehydrogenase C-terminal" evidence="7">
    <location>
        <begin position="117"/>
        <end position="242"/>
    </location>
</feature>
<feature type="transmembrane region" description="Helical" evidence="6">
    <location>
        <begin position="58"/>
        <end position="78"/>
    </location>
</feature>
<organism evidence="8 9">
    <name type="scientific">Marasmiellus scandens</name>
    <dbReference type="NCBI Taxonomy" id="2682957"/>
    <lineage>
        <taxon>Eukaryota</taxon>
        <taxon>Fungi</taxon>
        <taxon>Dikarya</taxon>
        <taxon>Basidiomycota</taxon>
        <taxon>Agaricomycotina</taxon>
        <taxon>Agaricomycetes</taxon>
        <taxon>Agaricomycetidae</taxon>
        <taxon>Agaricales</taxon>
        <taxon>Marasmiineae</taxon>
        <taxon>Omphalotaceae</taxon>
        <taxon>Marasmiellus</taxon>
    </lineage>
</organism>
<comment type="subcellular location">
    <subcellularLocation>
        <location evidence="1">Membrane</location>
        <topology evidence="1">Multi-pass membrane protein</topology>
    </subcellularLocation>
</comment>
<accession>A0ABR1JII3</accession>